<evidence type="ECO:0000256" key="4">
    <source>
        <dbReference type="ARBA" id="ARBA00023136"/>
    </source>
</evidence>
<keyword evidence="8" id="KW-1185">Reference proteome</keyword>
<keyword evidence="5" id="KW-0998">Cell outer membrane</keyword>
<accession>A0ABU2YLV1</accession>
<protein>
    <submittedName>
        <fullName evidence="7">RagB/SusD family nutrient uptake outer membrane protein</fullName>
    </submittedName>
</protein>
<gene>
    <name evidence="7" type="ORF">RM697_10575</name>
</gene>
<reference evidence="7 8" key="1">
    <citation type="submission" date="2023-09" db="EMBL/GenBank/DDBJ databases">
        <authorList>
            <person name="Rey-Velasco X."/>
        </authorList>
    </citation>
    <scope>NUCLEOTIDE SEQUENCE [LARGE SCALE GENOMIC DNA]</scope>
    <source>
        <strain evidence="7 8">W332</strain>
    </source>
</reference>
<dbReference type="Pfam" id="PF07980">
    <property type="entry name" value="SusD_RagB"/>
    <property type="match status" value="1"/>
</dbReference>
<dbReference type="SUPFAM" id="SSF48452">
    <property type="entry name" value="TPR-like"/>
    <property type="match status" value="1"/>
</dbReference>
<dbReference type="Gene3D" id="1.25.40.390">
    <property type="match status" value="1"/>
</dbReference>
<name>A0ABU2YLV1_9FLAO</name>
<keyword evidence="4" id="KW-0472">Membrane</keyword>
<comment type="subcellular location">
    <subcellularLocation>
        <location evidence="1">Cell outer membrane</location>
    </subcellularLocation>
</comment>
<dbReference type="InterPro" id="IPR011990">
    <property type="entry name" value="TPR-like_helical_dom_sf"/>
</dbReference>
<dbReference type="InterPro" id="IPR012944">
    <property type="entry name" value="SusD_RagB_dom"/>
</dbReference>
<organism evidence="7 8">
    <name type="scientific">Microcosmobacter mediterraneus</name>
    <dbReference type="NCBI Taxonomy" id="3075607"/>
    <lineage>
        <taxon>Bacteria</taxon>
        <taxon>Pseudomonadati</taxon>
        <taxon>Bacteroidota</taxon>
        <taxon>Flavobacteriia</taxon>
        <taxon>Flavobacteriales</taxon>
        <taxon>Flavobacteriaceae</taxon>
        <taxon>Microcosmobacter</taxon>
    </lineage>
</organism>
<proteinExistence type="inferred from homology"/>
<comment type="caution">
    <text evidence="7">The sequence shown here is derived from an EMBL/GenBank/DDBJ whole genome shotgun (WGS) entry which is preliminary data.</text>
</comment>
<evidence type="ECO:0000256" key="2">
    <source>
        <dbReference type="ARBA" id="ARBA00006275"/>
    </source>
</evidence>
<dbReference type="PROSITE" id="PS51257">
    <property type="entry name" value="PROKAR_LIPOPROTEIN"/>
    <property type="match status" value="1"/>
</dbReference>
<evidence type="ECO:0000313" key="7">
    <source>
        <dbReference type="EMBL" id="MDT0559096.1"/>
    </source>
</evidence>
<sequence>MKKFNKILFVGLLAVLMGCNDAIDIRQPGRLDAANAFGNVEDLELGVLALYNQMDVTPKISMAANFTDEIAIGFDSGGQGIALYDFVLNAGSTAASDFWVRNFRVNNRCTILIEAAANITPDASEQDAYDNALAQAYFIRAYANFELLLYFSPDPRDDSALAAPVIDFVAPLSIQPLRNTTGELWDYINADIATASTLSTVQSDPLFISRDAINALRARMAATRGDYPTAETLAGNLVASYPLASTVNYQLMFLDASNAEVIFKLERTQNDSYDGQGATGSVSAGGWAGAIFAFVDATLDGSPYFEMDRSVFNLLDPSDIRYTVNVAPTSVINPNYDTDPDPVNTDKLVIQKYPGSEGQPLMNDLKVFRSAEMLLIQAEARAAQNNLGGAAQLVKQLRDARFGSPQALPSYGSIADAFADILQERKIELCYEGHRYEDLKRIGPAANVGIERDNTDCTTQSGACTLSATDFRFTLPIPIVEINANPAIGGQQNPGY</sequence>
<dbReference type="Proteomes" id="UP001259492">
    <property type="component" value="Unassembled WGS sequence"/>
</dbReference>
<comment type="similarity">
    <text evidence="2">Belongs to the SusD family.</text>
</comment>
<evidence type="ECO:0000256" key="5">
    <source>
        <dbReference type="ARBA" id="ARBA00023237"/>
    </source>
</evidence>
<dbReference type="EMBL" id="JAVRIA010000005">
    <property type="protein sequence ID" value="MDT0559096.1"/>
    <property type="molecule type" value="Genomic_DNA"/>
</dbReference>
<evidence type="ECO:0000256" key="1">
    <source>
        <dbReference type="ARBA" id="ARBA00004442"/>
    </source>
</evidence>
<evidence type="ECO:0000256" key="3">
    <source>
        <dbReference type="ARBA" id="ARBA00022729"/>
    </source>
</evidence>
<dbReference type="RefSeq" id="WP_311427859.1">
    <property type="nucleotide sequence ID" value="NZ_JAVRIA010000005.1"/>
</dbReference>
<keyword evidence="3" id="KW-0732">Signal</keyword>
<evidence type="ECO:0000259" key="6">
    <source>
        <dbReference type="Pfam" id="PF07980"/>
    </source>
</evidence>
<evidence type="ECO:0000313" key="8">
    <source>
        <dbReference type="Proteomes" id="UP001259492"/>
    </source>
</evidence>
<feature type="domain" description="RagB/SusD" evidence="6">
    <location>
        <begin position="333"/>
        <end position="496"/>
    </location>
</feature>